<sequence length="40" mass="4292">MGFKSCHNATTSLGKLGLEEGDSDTVEQVNFNSINCMLIS</sequence>
<name>A0A0V0Z964_TRISP</name>
<keyword evidence="2" id="KW-1185">Reference proteome</keyword>
<dbReference type="EMBL" id="JYDH01002624">
    <property type="protein sequence ID" value="KRY08586.1"/>
    <property type="molecule type" value="Genomic_DNA"/>
</dbReference>
<comment type="caution">
    <text evidence="1">The sequence shown here is derived from an EMBL/GenBank/DDBJ whole genome shotgun (WGS) entry which is preliminary data.</text>
</comment>
<evidence type="ECO:0000313" key="1">
    <source>
        <dbReference type="EMBL" id="KRY08586.1"/>
    </source>
</evidence>
<gene>
    <name evidence="1" type="ORF">T01_15161</name>
</gene>
<accession>A0A0V0Z964</accession>
<dbReference type="InParanoid" id="A0A0V0Z964"/>
<protein>
    <submittedName>
        <fullName evidence="1">Uncharacterized protein</fullName>
    </submittedName>
</protein>
<dbReference type="AlphaFoldDB" id="A0A0V0Z964"/>
<dbReference type="Proteomes" id="UP000054776">
    <property type="component" value="Unassembled WGS sequence"/>
</dbReference>
<organism evidence="1 2">
    <name type="scientific">Trichinella spiralis</name>
    <name type="common">Trichina worm</name>
    <dbReference type="NCBI Taxonomy" id="6334"/>
    <lineage>
        <taxon>Eukaryota</taxon>
        <taxon>Metazoa</taxon>
        <taxon>Ecdysozoa</taxon>
        <taxon>Nematoda</taxon>
        <taxon>Enoplea</taxon>
        <taxon>Dorylaimia</taxon>
        <taxon>Trichinellida</taxon>
        <taxon>Trichinellidae</taxon>
        <taxon>Trichinella</taxon>
    </lineage>
</organism>
<proteinExistence type="predicted"/>
<reference evidence="1 2" key="1">
    <citation type="submission" date="2015-01" db="EMBL/GenBank/DDBJ databases">
        <title>Evolution of Trichinella species and genotypes.</title>
        <authorList>
            <person name="Korhonen P.K."/>
            <person name="Edoardo P."/>
            <person name="Giuseppe L.R."/>
            <person name="Gasser R.B."/>
        </authorList>
    </citation>
    <scope>NUCLEOTIDE SEQUENCE [LARGE SCALE GENOMIC DNA]</scope>
    <source>
        <strain evidence="1">ISS3</strain>
    </source>
</reference>
<evidence type="ECO:0000313" key="2">
    <source>
        <dbReference type="Proteomes" id="UP000054776"/>
    </source>
</evidence>